<protein>
    <submittedName>
        <fullName evidence="2">Uncharacterized protein</fullName>
    </submittedName>
</protein>
<gene>
    <name evidence="2" type="ORF">EYF80_023626</name>
</gene>
<dbReference type="Proteomes" id="UP000314294">
    <property type="component" value="Unassembled WGS sequence"/>
</dbReference>
<sequence>MYSGWLAWGWEESGEESGGLLLFVSLSLLEEFLLKGLLLLQLVNKLPDHLFGWSIQHREHIHDQSVNIPVAMETQASLCSPVLEEVLQSLADGVLLLDGQQVFQLLSKGAALNPDTGRKNLCHPLQGAEHGGAGALSGNAAPRQLLLCQDRPCLLGFLQNRTRKAFGVILTTATAEVAAARVTEAPPFDPAHQALGNHLVKTLPISTSSSTLDVAAKRCMQRREERASRDVSHTQNVPLGPPGHAEHAQTQRPTLSGFDHGGCRFVMLHRDAVDLHDVVPGLEAVATRRTAGHAVVHHQRAVSNDGEAKAAIRAGSDVDLRNMDAISLLFSSEFHSDQCWCAEVGHILALDVHHLVPGLQASQVGTTALHHGQDVAGPSATQPEAKRLGPVLIGGWEAESRRHSQSIKKELD</sequence>
<proteinExistence type="predicted"/>
<dbReference type="AlphaFoldDB" id="A0A4Z2HK08"/>
<accession>A0A4Z2HK08</accession>
<reference evidence="2 3" key="1">
    <citation type="submission" date="2019-03" db="EMBL/GenBank/DDBJ databases">
        <title>First draft genome of Liparis tanakae, snailfish: a comprehensive survey of snailfish specific genes.</title>
        <authorList>
            <person name="Kim W."/>
            <person name="Song I."/>
            <person name="Jeong J.-H."/>
            <person name="Kim D."/>
            <person name="Kim S."/>
            <person name="Ryu S."/>
            <person name="Song J.Y."/>
            <person name="Lee S.K."/>
        </authorList>
    </citation>
    <scope>NUCLEOTIDE SEQUENCE [LARGE SCALE GENOMIC DNA]</scope>
    <source>
        <tissue evidence="2">Muscle</tissue>
    </source>
</reference>
<feature type="compositionally biased region" description="Basic and acidic residues" evidence="1">
    <location>
        <begin position="221"/>
        <end position="232"/>
    </location>
</feature>
<evidence type="ECO:0000256" key="1">
    <source>
        <dbReference type="SAM" id="MobiDB-lite"/>
    </source>
</evidence>
<keyword evidence="3" id="KW-1185">Reference proteome</keyword>
<comment type="caution">
    <text evidence="2">The sequence shown here is derived from an EMBL/GenBank/DDBJ whole genome shotgun (WGS) entry which is preliminary data.</text>
</comment>
<evidence type="ECO:0000313" key="3">
    <source>
        <dbReference type="Proteomes" id="UP000314294"/>
    </source>
</evidence>
<dbReference type="EMBL" id="SRLO01000224">
    <property type="protein sequence ID" value="TNN66148.1"/>
    <property type="molecule type" value="Genomic_DNA"/>
</dbReference>
<feature type="region of interest" description="Disordered" evidence="1">
    <location>
        <begin position="220"/>
        <end position="254"/>
    </location>
</feature>
<organism evidence="2 3">
    <name type="scientific">Liparis tanakae</name>
    <name type="common">Tanaka's snailfish</name>
    <dbReference type="NCBI Taxonomy" id="230148"/>
    <lineage>
        <taxon>Eukaryota</taxon>
        <taxon>Metazoa</taxon>
        <taxon>Chordata</taxon>
        <taxon>Craniata</taxon>
        <taxon>Vertebrata</taxon>
        <taxon>Euteleostomi</taxon>
        <taxon>Actinopterygii</taxon>
        <taxon>Neopterygii</taxon>
        <taxon>Teleostei</taxon>
        <taxon>Neoteleostei</taxon>
        <taxon>Acanthomorphata</taxon>
        <taxon>Eupercaria</taxon>
        <taxon>Perciformes</taxon>
        <taxon>Cottioidei</taxon>
        <taxon>Cottales</taxon>
        <taxon>Liparidae</taxon>
        <taxon>Liparis</taxon>
    </lineage>
</organism>
<name>A0A4Z2HK08_9TELE</name>
<evidence type="ECO:0000313" key="2">
    <source>
        <dbReference type="EMBL" id="TNN66148.1"/>
    </source>
</evidence>